<dbReference type="InterPro" id="IPR012464">
    <property type="entry name" value="DUF1676"/>
</dbReference>
<evidence type="ECO:0000256" key="1">
    <source>
        <dbReference type="SAM" id="Phobius"/>
    </source>
</evidence>
<dbReference type="OrthoDB" id="8190250at2759"/>
<name>A0A0N0BK94_9HYME</name>
<keyword evidence="1" id="KW-1133">Transmembrane helix</keyword>
<dbReference type="PANTHER" id="PTHR21879">
    <property type="entry name" value="FI03362P-RELATED-RELATED"/>
    <property type="match status" value="1"/>
</dbReference>
<keyword evidence="1" id="KW-0812">Transmembrane</keyword>
<gene>
    <name evidence="3" type="ORF">WN51_08349</name>
</gene>
<feature type="chain" id="PRO_5005844974" evidence="2">
    <location>
        <begin position="37"/>
        <end position="242"/>
    </location>
</feature>
<keyword evidence="2" id="KW-0732">Signal</keyword>
<dbReference type="Proteomes" id="UP000053105">
    <property type="component" value="Unassembled WGS sequence"/>
</dbReference>
<keyword evidence="4" id="KW-1185">Reference proteome</keyword>
<dbReference type="AlphaFoldDB" id="A0A0N0BK94"/>
<dbReference type="EMBL" id="KQ435706">
    <property type="protein sequence ID" value="KOX80172.1"/>
    <property type="molecule type" value="Genomic_DNA"/>
</dbReference>
<keyword evidence="1" id="KW-0472">Membrane</keyword>
<protein>
    <submittedName>
        <fullName evidence="3">Uncharacterized protein</fullName>
    </submittedName>
</protein>
<sequence>MDWLGNASVRGGQRRCFTLCLLTVVCILSAAKQAYSADANDTKDPFGAFSTDCSNSDSKNVSVSCYGVRIVRKIVQQLLEKTSNEPNIEIFDGVSLVEVPGAGPMRKGRLMKGFGSMGSLIQFLEGRELRIKLPSFLPQNIESALRESLPADQGKMMAALGFGALGLLAMKALMVSALALMLSLIVAVKKLASSHDSGGGHHVVYAQDVGHHHYRKKRSIGDEDYDLPYRGYAHLFGDSRVS</sequence>
<proteinExistence type="predicted"/>
<evidence type="ECO:0000313" key="3">
    <source>
        <dbReference type="EMBL" id="KOX80172.1"/>
    </source>
</evidence>
<organism evidence="3 4">
    <name type="scientific">Melipona quadrifasciata</name>
    <dbReference type="NCBI Taxonomy" id="166423"/>
    <lineage>
        <taxon>Eukaryota</taxon>
        <taxon>Metazoa</taxon>
        <taxon>Ecdysozoa</taxon>
        <taxon>Arthropoda</taxon>
        <taxon>Hexapoda</taxon>
        <taxon>Insecta</taxon>
        <taxon>Pterygota</taxon>
        <taxon>Neoptera</taxon>
        <taxon>Endopterygota</taxon>
        <taxon>Hymenoptera</taxon>
        <taxon>Apocrita</taxon>
        <taxon>Aculeata</taxon>
        <taxon>Apoidea</taxon>
        <taxon>Anthophila</taxon>
        <taxon>Apidae</taxon>
        <taxon>Melipona</taxon>
    </lineage>
</organism>
<feature type="signal peptide" evidence="2">
    <location>
        <begin position="1"/>
        <end position="36"/>
    </location>
</feature>
<evidence type="ECO:0000256" key="2">
    <source>
        <dbReference type="SAM" id="SignalP"/>
    </source>
</evidence>
<dbReference type="STRING" id="166423.A0A0N0BK94"/>
<accession>A0A0N0BK94</accession>
<feature type="transmembrane region" description="Helical" evidence="1">
    <location>
        <begin position="156"/>
        <end position="188"/>
    </location>
</feature>
<dbReference type="GO" id="GO:0016020">
    <property type="term" value="C:membrane"/>
    <property type="evidence" value="ECO:0007669"/>
    <property type="project" value="TreeGrafter"/>
</dbReference>
<reference evidence="3 4" key="1">
    <citation type="submission" date="2015-07" db="EMBL/GenBank/DDBJ databases">
        <title>The genome of Melipona quadrifasciata.</title>
        <authorList>
            <person name="Pan H."/>
            <person name="Kapheim K."/>
        </authorList>
    </citation>
    <scope>NUCLEOTIDE SEQUENCE [LARGE SCALE GENOMIC DNA]</scope>
    <source>
        <strain evidence="3">0111107301</strain>
        <tissue evidence="3">Whole body</tissue>
    </source>
</reference>
<evidence type="ECO:0000313" key="4">
    <source>
        <dbReference type="Proteomes" id="UP000053105"/>
    </source>
</evidence>
<dbReference type="PANTHER" id="PTHR21879:SF23">
    <property type="entry name" value="IP06949P"/>
    <property type="match status" value="1"/>
</dbReference>